<dbReference type="Pfam" id="PF14072">
    <property type="entry name" value="DndB"/>
    <property type="match status" value="1"/>
</dbReference>
<evidence type="ECO:0000313" key="2">
    <source>
        <dbReference type="Proteomes" id="UP001141950"/>
    </source>
</evidence>
<dbReference type="Proteomes" id="UP001141950">
    <property type="component" value="Unassembled WGS sequence"/>
</dbReference>
<protein>
    <submittedName>
        <fullName evidence="1">DNA sulfur modification protein DndB</fullName>
    </submittedName>
</protein>
<dbReference type="CDD" id="cd16412">
    <property type="entry name" value="dndB"/>
    <property type="match status" value="1"/>
</dbReference>
<dbReference type="InterPro" id="IPR017601">
    <property type="entry name" value="DGQHR-contain_dom"/>
</dbReference>
<dbReference type="NCBIfam" id="TIGR03187">
    <property type="entry name" value="DGQHR"/>
    <property type="match status" value="1"/>
</dbReference>
<accession>A0A9X2SBW5</accession>
<keyword evidence="2" id="KW-1185">Reference proteome</keyword>
<name>A0A9X2SBW5_9BACL</name>
<dbReference type="EMBL" id="JANIPJ010000011">
    <property type="protein sequence ID" value="MCR2805387.1"/>
    <property type="molecule type" value="Genomic_DNA"/>
</dbReference>
<sequence length="364" mass="41698">MDFSYNFPSIRGVQAGKHYYIAMCPLKLIPKVFIFNEEEVPPSFRSQRVLNRSRIPKIAQYIVDNPNDYVFSSITASIDGAINFVPFDEKKNSNIGQLVVSMDSKFLINDGQHRRAAIEEALRQRPELGDETISVVFFLDTNLQRSQQMFSDLNKHAVNSTRSIGILYDFRDPLALATKEVVDKNPFLRKFTDSESPTLAMLSPKLFMLSSIYSTIKSLLRKSKNQVITTEELQVCLKFWESLYEAIPEWRAVERKELSPSNLRKDYITGYSIFLEAIGQVGASLYFDSSDKEFTAFGKLSQLDWSKTNKEWLGRAISRAGRISNNVEAVRLTANYIKISLKIELNQDDLRFESRFKEGDISDV</sequence>
<reference evidence="1" key="1">
    <citation type="submission" date="2022-08" db="EMBL/GenBank/DDBJ databases">
        <title>The genomic sequence of strain Paenibacillus sp. SCIV0701.</title>
        <authorList>
            <person name="Zhao H."/>
        </authorList>
    </citation>
    <scope>NUCLEOTIDE SEQUENCE</scope>
    <source>
        <strain evidence="1">SCIV0701</strain>
    </source>
</reference>
<evidence type="ECO:0000313" key="1">
    <source>
        <dbReference type="EMBL" id="MCR2805387.1"/>
    </source>
</evidence>
<comment type="caution">
    <text evidence="1">The sequence shown here is derived from an EMBL/GenBank/DDBJ whole genome shotgun (WGS) entry which is preliminary data.</text>
</comment>
<proteinExistence type="predicted"/>
<dbReference type="AlphaFoldDB" id="A0A9X2SBW5"/>
<dbReference type="InterPro" id="IPR017642">
    <property type="entry name" value="DNA_S_mod_DndB"/>
</dbReference>
<dbReference type="NCBIfam" id="TIGR03233">
    <property type="entry name" value="DNA_S_dndB"/>
    <property type="match status" value="1"/>
</dbReference>
<organism evidence="1 2">
    <name type="scientific">Paenibacillus soyae</name>
    <dbReference type="NCBI Taxonomy" id="2969249"/>
    <lineage>
        <taxon>Bacteria</taxon>
        <taxon>Bacillati</taxon>
        <taxon>Bacillota</taxon>
        <taxon>Bacilli</taxon>
        <taxon>Bacillales</taxon>
        <taxon>Paenibacillaceae</taxon>
        <taxon>Paenibacillus</taxon>
    </lineage>
</organism>
<gene>
    <name evidence="1" type="primary">dndB</name>
    <name evidence="1" type="ORF">NQZ67_15985</name>
</gene>